<keyword evidence="3" id="KW-1185">Reference proteome</keyword>
<name>A0AAE0LYF0_9PEZI</name>
<sequence>MRVECCNLTVGSGWPACLRFKGETQAQAYRRLNRRPTARCATRFLPILLKAHTRRWLKEVGDAGLLDTPGPKGEPIVIHSINLALDSAPHTHPFEVIFPGTPAVQVASVVFDEARTALLPVKPVQFRVCEDTLAVRSWDASDTFLGPHQIARLPVTLFKTPLGPCQRALILDKPVRPGLAAGLKWNSCSPEWQPPFLEDRGVWHREVKQMPAWAVVTGSSGCGRPDRCKSKLSQPSPSRGRGKPLLLLNARGTAPPRGRTNRKADGDAYTPKRMG</sequence>
<feature type="region of interest" description="Disordered" evidence="1">
    <location>
        <begin position="219"/>
        <end position="275"/>
    </location>
</feature>
<evidence type="ECO:0000256" key="1">
    <source>
        <dbReference type="SAM" id="MobiDB-lite"/>
    </source>
</evidence>
<dbReference type="Proteomes" id="UP001283341">
    <property type="component" value="Unassembled WGS sequence"/>
</dbReference>
<protein>
    <submittedName>
        <fullName evidence="2">Uncharacterized protein</fullName>
    </submittedName>
</protein>
<comment type="caution">
    <text evidence="2">The sequence shown here is derived from an EMBL/GenBank/DDBJ whole genome shotgun (WGS) entry which is preliminary data.</text>
</comment>
<reference evidence="2" key="1">
    <citation type="journal article" date="2023" name="Mol. Phylogenet. Evol.">
        <title>Genome-scale phylogeny and comparative genomics of the fungal order Sordariales.</title>
        <authorList>
            <person name="Hensen N."/>
            <person name="Bonometti L."/>
            <person name="Westerberg I."/>
            <person name="Brannstrom I.O."/>
            <person name="Guillou S."/>
            <person name="Cros-Aarteil S."/>
            <person name="Calhoun S."/>
            <person name="Haridas S."/>
            <person name="Kuo A."/>
            <person name="Mondo S."/>
            <person name="Pangilinan J."/>
            <person name="Riley R."/>
            <person name="LaButti K."/>
            <person name="Andreopoulos B."/>
            <person name="Lipzen A."/>
            <person name="Chen C."/>
            <person name="Yan M."/>
            <person name="Daum C."/>
            <person name="Ng V."/>
            <person name="Clum A."/>
            <person name="Steindorff A."/>
            <person name="Ohm R.A."/>
            <person name="Martin F."/>
            <person name="Silar P."/>
            <person name="Natvig D.O."/>
            <person name="Lalanne C."/>
            <person name="Gautier V."/>
            <person name="Ament-Velasquez S.L."/>
            <person name="Kruys A."/>
            <person name="Hutchinson M.I."/>
            <person name="Powell A.J."/>
            <person name="Barry K."/>
            <person name="Miller A.N."/>
            <person name="Grigoriev I.V."/>
            <person name="Debuchy R."/>
            <person name="Gladieux P."/>
            <person name="Hiltunen Thoren M."/>
            <person name="Johannesson H."/>
        </authorList>
    </citation>
    <scope>NUCLEOTIDE SEQUENCE</scope>
    <source>
        <strain evidence="2">CBS 118394</strain>
    </source>
</reference>
<reference evidence="2" key="2">
    <citation type="submission" date="2023-06" db="EMBL/GenBank/DDBJ databases">
        <authorList>
            <consortium name="Lawrence Berkeley National Laboratory"/>
            <person name="Haridas S."/>
            <person name="Hensen N."/>
            <person name="Bonometti L."/>
            <person name="Westerberg I."/>
            <person name="Brannstrom I.O."/>
            <person name="Guillou S."/>
            <person name="Cros-Aarteil S."/>
            <person name="Calhoun S."/>
            <person name="Kuo A."/>
            <person name="Mondo S."/>
            <person name="Pangilinan J."/>
            <person name="Riley R."/>
            <person name="Labutti K."/>
            <person name="Andreopoulos B."/>
            <person name="Lipzen A."/>
            <person name="Chen C."/>
            <person name="Yanf M."/>
            <person name="Daum C."/>
            <person name="Ng V."/>
            <person name="Clum A."/>
            <person name="Steindorff A."/>
            <person name="Ohm R."/>
            <person name="Martin F."/>
            <person name="Silar P."/>
            <person name="Natvig D."/>
            <person name="Lalanne C."/>
            <person name="Gautier V."/>
            <person name="Ament-Velasquez S.L."/>
            <person name="Kruys A."/>
            <person name="Hutchinson M.I."/>
            <person name="Powell A.J."/>
            <person name="Barry K."/>
            <person name="Miller A.N."/>
            <person name="Grigoriev I.V."/>
            <person name="Debuchy R."/>
            <person name="Gladieux P."/>
            <person name="Thoren M.H."/>
            <person name="Johannesson H."/>
        </authorList>
    </citation>
    <scope>NUCLEOTIDE SEQUENCE</scope>
    <source>
        <strain evidence="2">CBS 118394</strain>
    </source>
</reference>
<dbReference type="AlphaFoldDB" id="A0AAE0LYF0"/>
<evidence type="ECO:0000313" key="3">
    <source>
        <dbReference type="Proteomes" id="UP001283341"/>
    </source>
</evidence>
<proteinExistence type="predicted"/>
<organism evidence="2 3">
    <name type="scientific">Apodospora peruviana</name>
    <dbReference type="NCBI Taxonomy" id="516989"/>
    <lineage>
        <taxon>Eukaryota</taxon>
        <taxon>Fungi</taxon>
        <taxon>Dikarya</taxon>
        <taxon>Ascomycota</taxon>
        <taxon>Pezizomycotina</taxon>
        <taxon>Sordariomycetes</taxon>
        <taxon>Sordariomycetidae</taxon>
        <taxon>Sordariales</taxon>
        <taxon>Lasiosphaeriaceae</taxon>
        <taxon>Apodospora</taxon>
    </lineage>
</organism>
<gene>
    <name evidence="2" type="ORF">B0H66DRAFT_633266</name>
</gene>
<dbReference type="EMBL" id="JAUEDM010000009">
    <property type="protein sequence ID" value="KAK3312496.1"/>
    <property type="molecule type" value="Genomic_DNA"/>
</dbReference>
<accession>A0AAE0LYF0</accession>
<evidence type="ECO:0000313" key="2">
    <source>
        <dbReference type="EMBL" id="KAK3312496.1"/>
    </source>
</evidence>